<dbReference type="EMBL" id="AP027272">
    <property type="protein sequence ID" value="BDX05055.1"/>
    <property type="molecule type" value="Genomic_DNA"/>
</dbReference>
<feature type="transmembrane region" description="Helical" evidence="1">
    <location>
        <begin position="118"/>
        <end position="140"/>
    </location>
</feature>
<proteinExistence type="predicted"/>
<evidence type="ECO:0000313" key="3">
    <source>
        <dbReference type="Proteomes" id="UP001333710"/>
    </source>
</evidence>
<name>A0AA48I348_9ALTE</name>
<dbReference type="AlphaFoldDB" id="A0AA48I348"/>
<gene>
    <name evidence="2" type="ORF">MACH26_05760</name>
</gene>
<sequence>MNNQNDPLSNLWQSQPVQSIDVKELKALWKKNRRKQWLWALSDVIGLLAGVIMCGYFLQTEDNLFRQIWLGVFLVLIIVVTPWSLRLRLASLRSNVPTNEYLGRLIQQKINNICIARMCIWMGIFIALFFSLWSIAYYFYYQPVPYEYLIKVLKGTGLIAVMSLLMGWWARYEINKNSKLLKRYQSLKEEA</sequence>
<reference evidence="2" key="1">
    <citation type="submission" date="2023-01" db="EMBL/GenBank/DDBJ databases">
        <title>Complete genome sequence of Planctobacterium marinum strain Dej080120_11.</title>
        <authorList>
            <person name="Ueki S."/>
            <person name="Maruyama F."/>
        </authorList>
    </citation>
    <scope>NUCLEOTIDE SEQUENCE</scope>
    <source>
        <strain evidence="2">Dej080120_11</strain>
    </source>
</reference>
<feature type="transmembrane region" description="Helical" evidence="1">
    <location>
        <begin position="37"/>
        <end position="58"/>
    </location>
</feature>
<organism evidence="2 3">
    <name type="scientific">Planctobacterium marinum</name>
    <dbReference type="NCBI Taxonomy" id="1631968"/>
    <lineage>
        <taxon>Bacteria</taxon>
        <taxon>Pseudomonadati</taxon>
        <taxon>Pseudomonadota</taxon>
        <taxon>Gammaproteobacteria</taxon>
        <taxon>Alteromonadales</taxon>
        <taxon>Alteromonadaceae</taxon>
        <taxon>Planctobacterium</taxon>
    </lineage>
</organism>
<evidence type="ECO:0000313" key="2">
    <source>
        <dbReference type="EMBL" id="BDX05055.1"/>
    </source>
</evidence>
<feature type="transmembrane region" description="Helical" evidence="1">
    <location>
        <begin position="152"/>
        <end position="170"/>
    </location>
</feature>
<dbReference type="Proteomes" id="UP001333710">
    <property type="component" value="Chromosome"/>
</dbReference>
<evidence type="ECO:0000256" key="1">
    <source>
        <dbReference type="SAM" id="Phobius"/>
    </source>
</evidence>
<protein>
    <submittedName>
        <fullName evidence="2">Uncharacterized protein</fullName>
    </submittedName>
</protein>
<keyword evidence="1" id="KW-0472">Membrane</keyword>
<feature type="transmembrane region" description="Helical" evidence="1">
    <location>
        <begin position="64"/>
        <end position="85"/>
    </location>
</feature>
<keyword evidence="1" id="KW-1133">Transmembrane helix</keyword>
<accession>A0AA48I348</accession>
<dbReference type="RefSeq" id="WP_338291002.1">
    <property type="nucleotide sequence ID" value="NZ_AP027272.1"/>
</dbReference>
<keyword evidence="3" id="KW-1185">Reference proteome</keyword>
<keyword evidence="1" id="KW-0812">Transmembrane</keyword>
<dbReference type="KEGG" id="pmaw:MACH26_05760"/>